<dbReference type="InterPro" id="IPR032710">
    <property type="entry name" value="NTF2-like_dom_sf"/>
</dbReference>
<dbReference type="Pfam" id="PF12680">
    <property type="entry name" value="SnoaL_2"/>
    <property type="match status" value="1"/>
</dbReference>
<gene>
    <name evidence="2" type="ORF">LDC_03375</name>
</gene>
<organism evidence="2">
    <name type="scientific">uncultured microorganism</name>
    <dbReference type="NCBI Taxonomy" id="358574"/>
    <lineage>
        <taxon>unclassified sequences</taxon>
        <taxon>environmental samples</taxon>
    </lineage>
</organism>
<accession>F8UH31</accession>
<feature type="domain" description="SnoaL-like" evidence="1">
    <location>
        <begin position="14"/>
        <end position="108"/>
    </location>
</feature>
<reference evidence="2" key="1">
    <citation type="submission" date="2011-04" db="EMBL/GenBank/DDBJ databases">
        <title>Taxonomic and functional metagenomic profiling of the microbial community in the anoxic sediment of a brackish shallow lake (Laguna de Carrizo Central Spain).</title>
        <authorList>
            <consortium name="CONSOLIDER consortium CSD2007-00005"/>
            <person name="Guazzaroni M.-E."/>
            <person name="Richter M."/>
            <person name="Garcia-Salamanca A."/>
            <person name="Yarza P."/>
            <person name="Ferrer M."/>
        </authorList>
    </citation>
    <scope>NUCLEOTIDE SEQUENCE</scope>
</reference>
<dbReference type="Gene3D" id="3.10.450.50">
    <property type="match status" value="1"/>
</dbReference>
<proteinExistence type="predicted"/>
<name>F8UH31_9ZZZZ</name>
<evidence type="ECO:0000259" key="1">
    <source>
        <dbReference type="Pfam" id="PF12680"/>
    </source>
</evidence>
<dbReference type="EMBL" id="JF805055">
    <property type="protein sequence ID" value="AEI30338.1"/>
    <property type="molecule type" value="Genomic_DNA"/>
</dbReference>
<dbReference type="InterPro" id="IPR037401">
    <property type="entry name" value="SnoaL-like"/>
</dbReference>
<dbReference type="SUPFAM" id="SSF54427">
    <property type="entry name" value="NTF2-like"/>
    <property type="match status" value="1"/>
</dbReference>
<sequence>MSTDAKQTELVIQQHLRAFLEDQGVDAILSDYHEDAVFLTPEAVYRGKRAIRAFFVGFLANLPAGARDDFELRRIAIDDDLGYIVWDVKGSVSLGTDTFIVRHGRIAQQTFAMQLARLRVFDPGFCHFGAILAYGDSVSI</sequence>
<protein>
    <recommendedName>
        <fullName evidence="1">SnoaL-like domain-containing protein</fullName>
    </recommendedName>
</protein>
<evidence type="ECO:0000313" key="2">
    <source>
        <dbReference type="EMBL" id="AEI30338.1"/>
    </source>
</evidence>
<dbReference type="AlphaFoldDB" id="F8UH31"/>